<dbReference type="KEGG" id="ncr:NCU00248"/>
<feature type="compositionally biased region" description="Gly residues" evidence="1">
    <location>
        <begin position="91"/>
        <end position="101"/>
    </location>
</feature>
<keyword evidence="2" id="KW-1133">Transmembrane helix</keyword>
<dbReference type="GeneID" id="3873881"/>
<dbReference type="InParanoid" id="Q7RZW3"/>
<feature type="compositionally biased region" description="Pro residues" evidence="1">
    <location>
        <begin position="134"/>
        <end position="149"/>
    </location>
</feature>
<keyword evidence="4" id="KW-1185">Reference proteome</keyword>
<dbReference type="HOGENOM" id="CLU_1652638_0_0_1"/>
<evidence type="ECO:0000256" key="1">
    <source>
        <dbReference type="SAM" id="MobiDB-lite"/>
    </source>
</evidence>
<evidence type="ECO:0008006" key="5">
    <source>
        <dbReference type="Google" id="ProtNLM"/>
    </source>
</evidence>
<evidence type="ECO:0000313" key="4">
    <source>
        <dbReference type="Proteomes" id="UP000001805"/>
    </source>
</evidence>
<dbReference type="Proteomes" id="UP000001805">
    <property type="component" value="Chromosome 3, Linkage Group III"/>
</dbReference>
<organism evidence="3 4">
    <name type="scientific">Neurospora crassa (strain ATCC 24698 / 74-OR23-1A / CBS 708.71 / DSM 1257 / FGSC 987)</name>
    <dbReference type="NCBI Taxonomy" id="367110"/>
    <lineage>
        <taxon>Eukaryota</taxon>
        <taxon>Fungi</taxon>
        <taxon>Dikarya</taxon>
        <taxon>Ascomycota</taxon>
        <taxon>Pezizomycotina</taxon>
        <taxon>Sordariomycetes</taxon>
        <taxon>Sordariomycetidae</taxon>
        <taxon>Sordariales</taxon>
        <taxon>Sordariaceae</taxon>
        <taxon>Neurospora</taxon>
    </lineage>
</organism>
<evidence type="ECO:0000313" key="3">
    <source>
        <dbReference type="EMBL" id="EAA28483.1"/>
    </source>
</evidence>
<feature type="region of interest" description="Disordered" evidence="1">
    <location>
        <begin position="67"/>
        <end position="160"/>
    </location>
</feature>
<feature type="compositionally biased region" description="Low complexity" evidence="1">
    <location>
        <begin position="102"/>
        <end position="123"/>
    </location>
</feature>
<dbReference type="SMR" id="Q7RZW3"/>
<dbReference type="EMBL" id="CM002238">
    <property type="protein sequence ID" value="EAA28483.1"/>
    <property type="molecule type" value="Genomic_DNA"/>
</dbReference>
<sequence>MAPTSSPTGLILPRDACHDRHGCGTIRSDKLPIIIAVAVIVAIIIVTIYWCSFRSLRAQKRMRRIKSTELPSSTAPPAVREVPAPTTLGAGSTGAGAGGSGATETGAVTAAATTTAGEVGGTTWQVPTSGLNPLVPPPMYEETPPPPPTYQRDAQAPRYA</sequence>
<keyword evidence="2" id="KW-0812">Transmembrane</keyword>
<protein>
    <recommendedName>
        <fullName evidence="5">Transmembrane protein</fullName>
    </recommendedName>
</protein>
<evidence type="ECO:0000256" key="2">
    <source>
        <dbReference type="SAM" id="Phobius"/>
    </source>
</evidence>
<proteinExistence type="predicted"/>
<dbReference type="AlphaFoldDB" id="Q7RZW3"/>
<feature type="transmembrane region" description="Helical" evidence="2">
    <location>
        <begin position="33"/>
        <end position="53"/>
    </location>
</feature>
<accession>Q7RZW3</accession>
<dbReference type="RefSeq" id="XP_957719.1">
    <property type="nucleotide sequence ID" value="XM_952626.2"/>
</dbReference>
<dbReference type="VEuPathDB" id="FungiDB:NCU00248"/>
<dbReference type="OrthoDB" id="10460278at2759"/>
<reference evidence="3 4" key="1">
    <citation type="journal article" date="2003" name="Nature">
        <title>The genome sequence of the filamentous fungus Neurospora crassa.</title>
        <authorList>
            <person name="Galagan J.E."/>
            <person name="Calvo S.E."/>
            <person name="Borkovich K.A."/>
            <person name="Selker E.U."/>
            <person name="Read N.D."/>
            <person name="Jaffe D."/>
            <person name="FitzHugh W."/>
            <person name="Ma L.J."/>
            <person name="Smirnov S."/>
            <person name="Purcell S."/>
            <person name="Rehman B."/>
            <person name="Elkins T."/>
            <person name="Engels R."/>
            <person name="Wang S."/>
            <person name="Nielsen C.B."/>
            <person name="Butler J."/>
            <person name="Endrizzi M."/>
            <person name="Qui D."/>
            <person name="Ianakiev P."/>
            <person name="Bell-Pedersen D."/>
            <person name="Nelson M.A."/>
            <person name="Werner-Washburne M."/>
            <person name="Selitrennikoff C.P."/>
            <person name="Kinsey J.A."/>
            <person name="Braun E.L."/>
            <person name="Zelter A."/>
            <person name="Schulte U."/>
            <person name="Kothe G.O."/>
            <person name="Jedd G."/>
            <person name="Mewes W."/>
            <person name="Staben C."/>
            <person name="Marcotte E."/>
            <person name="Greenberg D."/>
            <person name="Roy A."/>
            <person name="Foley K."/>
            <person name="Naylor J."/>
            <person name="Stange-Thomann N."/>
            <person name="Barrett R."/>
            <person name="Gnerre S."/>
            <person name="Kamal M."/>
            <person name="Kamvysselis M."/>
            <person name="Mauceli E."/>
            <person name="Bielke C."/>
            <person name="Rudd S."/>
            <person name="Frishman D."/>
            <person name="Krystofova S."/>
            <person name="Rasmussen C."/>
            <person name="Metzenberg R.L."/>
            <person name="Perkins D.D."/>
            <person name="Kroken S."/>
            <person name="Cogoni C."/>
            <person name="Macino G."/>
            <person name="Catcheside D."/>
            <person name="Li W."/>
            <person name="Pratt R.J."/>
            <person name="Osmani S.A."/>
            <person name="DeSouza C.P."/>
            <person name="Glass L."/>
            <person name="Orbach M.J."/>
            <person name="Berglund J.A."/>
            <person name="Voelker R."/>
            <person name="Yarden O."/>
            <person name="Plamann M."/>
            <person name="Seiler S."/>
            <person name="Dunlap J."/>
            <person name="Radford A."/>
            <person name="Aramayo R."/>
            <person name="Natvig D.O."/>
            <person name="Alex L.A."/>
            <person name="Mannhaupt G."/>
            <person name="Ebbole D.J."/>
            <person name="Freitag M."/>
            <person name="Paulsen I."/>
            <person name="Sachs M.S."/>
            <person name="Lander E.S."/>
            <person name="Nusbaum C."/>
            <person name="Birren B."/>
        </authorList>
    </citation>
    <scope>NUCLEOTIDE SEQUENCE [LARGE SCALE GENOMIC DNA]</scope>
    <source>
        <strain evidence="4">ATCC 24698 / 74-OR23-1A / CBS 708.71 / DSM 1257 / FGSC 987</strain>
    </source>
</reference>
<dbReference type="PaxDb" id="5141-EFNCRP00000000051"/>
<name>Q7RZW3_NEUCR</name>
<keyword evidence="2" id="KW-0472">Membrane</keyword>
<gene>
    <name evidence="3" type="ORF">NCU00248</name>
</gene>